<feature type="transmembrane region" description="Helical" evidence="1">
    <location>
        <begin position="86"/>
        <end position="104"/>
    </location>
</feature>
<dbReference type="EMBL" id="CP060718">
    <property type="protein sequence ID" value="QNN67996.1"/>
    <property type="molecule type" value="Genomic_DNA"/>
</dbReference>
<protein>
    <submittedName>
        <fullName evidence="2">DUF2306 domain-containing protein</fullName>
    </submittedName>
</protein>
<dbReference type="Pfam" id="PF10067">
    <property type="entry name" value="DUF2306"/>
    <property type="match status" value="1"/>
</dbReference>
<dbReference type="AlphaFoldDB" id="A0A7G9SJH1"/>
<feature type="transmembrane region" description="Helical" evidence="1">
    <location>
        <begin position="144"/>
        <end position="161"/>
    </location>
</feature>
<evidence type="ECO:0000256" key="1">
    <source>
        <dbReference type="SAM" id="Phobius"/>
    </source>
</evidence>
<keyword evidence="1" id="KW-0812">Transmembrane</keyword>
<gene>
    <name evidence="2" type="ORF">H9L13_03535</name>
</gene>
<dbReference type="RefSeq" id="WP_187539095.1">
    <property type="nucleotide sequence ID" value="NZ_BAABJT010000001.1"/>
</dbReference>
<feature type="transmembrane region" description="Helical" evidence="1">
    <location>
        <begin position="20"/>
        <end position="41"/>
    </location>
</feature>
<proteinExistence type="predicted"/>
<feature type="transmembrane region" description="Helical" evidence="1">
    <location>
        <begin position="53"/>
        <end position="74"/>
    </location>
</feature>
<keyword evidence="1" id="KW-1133">Transmembrane helix</keyword>
<name>A0A7G9SJH1_9SPHN</name>
<evidence type="ECO:0000313" key="3">
    <source>
        <dbReference type="Proteomes" id="UP000515971"/>
    </source>
</evidence>
<keyword evidence="1" id="KW-0472">Membrane</keyword>
<evidence type="ECO:0000313" key="2">
    <source>
        <dbReference type="EMBL" id="QNN67996.1"/>
    </source>
</evidence>
<dbReference type="KEGG" id="slut:H9L13_03535"/>
<reference evidence="2 3" key="1">
    <citation type="submission" date="2020-08" db="EMBL/GenBank/DDBJ databases">
        <title>Genome sequence of Sphingomonas lutea KCTC 23642T.</title>
        <authorList>
            <person name="Hyun D.-W."/>
            <person name="Bae J.-W."/>
        </authorList>
    </citation>
    <scope>NUCLEOTIDE SEQUENCE [LARGE SCALE GENOMIC DNA]</scope>
    <source>
        <strain evidence="2 3">KCTC 23642</strain>
    </source>
</reference>
<dbReference type="Proteomes" id="UP000515971">
    <property type="component" value="Chromosome"/>
</dbReference>
<keyword evidence="3" id="KW-1185">Reference proteome</keyword>
<accession>A0A7G9SJH1</accession>
<dbReference type="InterPro" id="IPR018750">
    <property type="entry name" value="DUF2306_membrane"/>
</dbReference>
<feature type="transmembrane region" description="Helical" evidence="1">
    <location>
        <begin position="110"/>
        <end position="132"/>
    </location>
</feature>
<organism evidence="2 3">
    <name type="scientific">Sphingomonas lutea</name>
    <dbReference type="NCBI Taxonomy" id="1045317"/>
    <lineage>
        <taxon>Bacteria</taxon>
        <taxon>Pseudomonadati</taxon>
        <taxon>Pseudomonadota</taxon>
        <taxon>Alphaproteobacteria</taxon>
        <taxon>Sphingomonadales</taxon>
        <taxon>Sphingomonadaceae</taxon>
        <taxon>Sphingomonas</taxon>
    </lineage>
</organism>
<sequence>MTAFALSRQTFDFPPTARILIATAAGAIFALSLFGLLRWLLGFAPPTPWVRDIALATHLATVIPALPLGAYVFLTRKGGARHKLLGKIWLSLMFVTAVSTIFIRNVNDGAFSWIHLFTLLTFIAIPYALVSARRGDIAAHRRHLRNFFLGSLIVAGAFTFVPGRTMWQWAFGDPAVVQPSHG</sequence>